<protein>
    <submittedName>
        <fullName evidence="1">45888_t:CDS:1</fullName>
    </submittedName>
</protein>
<evidence type="ECO:0000313" key="2">
    <source>
        <dbReference type="Proteomes" id="UP000789901"/>
    </source>
</evidence>
<comment type="caution">
    <text evidence="1">The sequence shown here is derived from an EMBL/GenBank/DDBJ whole genome shotgun (WGS) entry which is preliminary data.</text>
</comment>
<feature type="non-terminal residue" evidence="1">
    <location>
        <position position="1"/>
    </location>
</feature>
<gene>
    <name evidence="1" type="ORF">GMARGA_LOCUS31350</name>
</gene>
<proteinExistence type="predicted"/>
<keyword evidence="2" id="KW-1185">Reference proteome</keyword>
<feature type="non-terminal residue" evidence="1">
    <location>
        <position position="296"/>
    </location>
</feature>
<accession>A0ABN7WJJ0</accession>
<dbReference type="Proteomes" id="UP000789901">
    <property type="component" value="Unassembled WGS sequence"/>
</dbReference>
<organism evidence="1 2">
    <name type="scientific">Gigaspora margarita</name>
    <dbReference type="NCBI Taxonomy" id="4874"/>
    <lineage>
        <taxon>Eukaryota</taxon>
        <taxon>Fungi</taxon>
        <taxon>Fungi incertae sedis</taxon>
        <taxon>Mucoromycota</taxon>
        <taxon>Glomeromycotina</taxon>
        <taxon>Glomeromycetes</taxon>
        <taxon>Diversisporales</taxon>
        <taxon>Gigasporaceae</taxon>
        <taxon>Gigaspora</taxon>
    </lineage>
</organism>
<dbReference type="EMBL" id="CAJVQB010046582">
    <property type="protein sequence ID" value="CAG8833038.1"/>
    <property type="molecule type" value="Genomic_DNA"/>
</dbReference>
<reference evidence="1 2" key="1">
    <citation type="submission" date="2021-06" db="EMBL/GenBank/DDBJ databases">
        <authorList>
            <person name="Kallberg Y."/>
            <person name="Tangrot J."/>
            <person name="Rosling A."/>
        </authorList>
    </citation>
    <scope>NUCLEOTIDE SEQUENCE [LARGE SCALE GENOMIC DNA]</scope>
    <source>
        <strain evidence="1 2">120-4 pot B 10/14</strain>
    </source>
</reference>
<name>A0ABN7WJJ0_GIGMA</name>
<evidence type="ECO:0000313" key="1">
    <source>
        <dbReference type="EMBL" id="CAG8833038.1"/>
    </source>
</evidence>
<sequence>LHCTYLPFALHSPDFCFENVVQVKRLVDTLNYTSTIIAMSDNTKLKERLGFSSLYGCIVGSIFLIEKTKVFSYKNIYQIVDTIKSCNAIASQVHDFADSRSQLGFVYNSTQQSRNCSIEEDANIGVINRKLNLSILINQRRKHEAYTNQRIERKIAEFSSSGLNNGFNASLVSFLSSDERACPGILYQNRWKMKTKLERLNDMIKNSIRLADISTANISQVHPIIQGGFGIGQLFYISAKVFFQLHHGLFSSVSDSGYSIFTHILPSSVIYYFGKGNFVSFDEKLGLLTVNNSTLE</sequence>